<evidence type="ECO:0000259" key="6">
    <source>
        <dbReference type="Pfam" id="PF00248"/>
    </source>
</evidence>
<evidence type="ECO:0000256" key="2">
    <source>
        <dbReference type="PIRSR" id="PIRSR000097-1"/>
    </source>
</evidence>
<protein>
    <recommendedName>
        <fullName evidence="6">NADP-dependent oxidoreductase domain-containing protein</fullName>
    </recommendedName>
</protein>
<dbReference type="Proteomes" id="UP000447873">
    <property type="component" value="Unassembled WGS sequence"/>
</dbReference>
<dbReference type="PRINTS" id="PR00069">
    <property type="entry name" value="ALDKETRDTASE"/>
</dbReference>
<reference evidence="7 8" key="1">
    <citation type="submission" date="2018-12" db="EMBL/GenBank/DDBJ databases">
        <title>Venturia inaequalis Genome Resource.</title>
        <authorList>
            <person name="Lichtner F.J."/>
        </authorList>
    </citation>
    <scope>NUCLEOTIDE SEQUENCE [LARGE SCALE GENOMIC DNA]</scope>
    <source>
        <strain evidence="7 8">120213</strain>
    </source>
</reference>
<dbReference type="PANTHER" id="PTHR11732">
    <property type="entry name" value="ALDO/KETO REDUCTASE"/>
    <property type="match status" value="1"/>
</dbReference>
<evidence type="ECO:0000256" key="5">
    <source>
        <dbReference type="SAM" id="SignalP"/>
    </source>
</evidence>
<proteinExistence type="predicted"/>
<evidence type="ECO:0000313" key="7">
    <source>
        <dbReference type="EMBL" id="KAE9984914.1"/>
    </source>
</evidence>
<keyword evidence="1" id="KW-0560">Oxidoreductase</keyword>
<evidence type="ECO:0000256" key="3">
    <source>
        <dbReference type="PIRSR" id="PIRSR000097-2"/>
    </source>
</evidence>
<dbReference type="InterPro" id="IPR023210">
    <property type="entry name" value="NADP_OxRdtase_dom"/>
</dbReference>
<dbReference type="CDD" id="cd19071">
    <property type="entry name" value="AKR_AKR1-5-like"/>
    <property type="match status" value="1"/>
</dbReference>
<organism evidence="7 8">
    <name type="scientific">Venturia inaequalis</name>
    <name type="common">Apple scab fungus</name>
    <dbReference type="NCBI Taxonomy" id="5025"/>
    <lineage>
        <taxon>Eukaryota</taxon>
        <taxon>Fungi</taxon>
        <taxon>Dikarya</taxon>
        <taxon>Ascomycota</taxon>
        <taxon>Pezizomycotina</taxon>
        <taxon>Dothideomycetes</taxon>
        <taxon>Pleosporomycetidae</taxon>
        <taxon>Venturiales</taxon>
        <taxon>Venturiaceae</taxon>
        <taxon>Venturia</taxon>
    </lineage>
</organism>
<dbReference type="PROSITE" id="PS00798">
    <property type="entry name" value="ALDOKETO_REDUCTASE_1"/>
    <property type="match status" value="1"/>
</dbReference>
<feature type="site" description="Lowers pKa of active site Tyr" evidence="4">
    <location>
        <position position="100"/>
    </location>
</feature>
<dbReference type="AlphaFoldDB" id="A0A8H3V9C6"/>
<dbReference type="Pfam" id="PF00248">
    <property type="entry name" value="Aldo_ket_red"/>
    <property type="match status" value="1"/>
</dbReference>
<feature type="active site" description="Proton donor" evidence="2">
    <location>
        <position position="71"/>
    </location>
</feature>
<comment type="caution">
    <text evidence="7">The sequence shown here is derived from an EMBL/GenBank/DDBJ whole genome shotgun (WGS) entry which is preliminary data.</text>
</comment>
<feature type="chain" id="PRO_5034332639" description="NADP-dependent oxidoreductase domain-containing protein" evidence="5">
    <location>
        <begin position="17"/>
        <end position="356"/>
    </location>
</feature>
<keyword evidence="5" id="KW-0732">Signal</keyword>
<dbReference type="Gene3D" id="3.20.20.100">
    <property type="entry name" value="NADP-dependent oxidoreductase domain"/>
    <property type="match status" value="1"/>
</dbReference>
<gene>
    <name evidence="7" type="ORF">EG328_008112</name>
</gene>
<feature type="signal peptide" evidence="5">
    <location>
        <begin position="1"/>
        <end position="16"/>
    </location>
</feature>
<feature type="domain" description="NADP-dependent oxidoreductase" evidence="6">
    <location>
        <begin position="36"/>
        <end position="318"/>
    </location>
</feature>
<name>A0A8H3V9C6_VENIN</name>
<evidence type="ECO:0000313" key="8">
    <source>
        <dbReference type="Proteomes" id="UP000447873"/>
    </source>
</evidence>
<dbReference type="EMBL" id="WNWS01000045">
    <property type="protein sequence ID" value="KAE9984914.1"/>
    <property type="molecule type" value="Genomic_DNA"/>
</dbReference>
<dbReference type="InterPro" id="IPR036812">
    <property type="entry name" value="NAD(P)_OxRdtase_dom_sf"/>
</dbReference>
<feature type="binding site" evidence="3">
    <location>
        <position position="132"/>
    </location>
    <ligand>
        <name>substrate</name>
    </ligand>
</feature>
<dbReference type="InterPro" id="IPR018170">
    <property type="entry name" value="Aldo/ket_reductase_CS"/>
</dbReference>
<dbReference type="PIRSF" id="PIRSF000097">
    <property type="entry name" value="AKR"/>
    <property type="match status" value="1"/>
</dbReference>
<evidence type="ECO:0000256" key="1">
    <source>
        <dbReference type="ARBA" id="ARBA00023002"/>
    </source>
</evidence>
<dbReference type="SUPFAM" id="SSF51430">
    <property type="entry name" value="NAD(P)-linked oxidoreductase"/>
    <property type="match status" value="1"/>
</dbReference>
<accession>A0A8H3V9C6</accession>
<dbReference type="InterPro" id="IPR020471">
    <property type="entry name" value="AKR"/>
</dbReference>
<sequence length="356" mass="38987">MFSLLAFAALSGLAAAQQPSKVDISPSGGPYDVIPRLGFGTWMLDDEKNATEAVAMAMVNGYRHFDCATAYQNQVAVGKGLAEGLKRTGLNRSEIWVSSKLWSTRHGGKIQSGHEANLQQLGLDYLDMALMHFPIGVANGKPEYDIVATWQAMEKLVSPGHAAIKGKARYIGISNFNVTQVQELLKAATIMPKVHQLELHPYLQQNKFVAFHRSVGIPLTAYAPLGDTNPAYRKGGIQGGRFMKAGAPLPLLQNPVLASIAKERGCTVAQVSIAWNLKRGISSVHPRASRVDHQIENFKGATDCELEWEDMAAIRDIEKTIKFRMWDPCPSQLGLPCYLGLEGGNESNITTVKRRF</sequence>
<dbReference type="GO" id="GO:0016491">
    <property type="term" value="F:oxidoreductase activity"/>
    <property type="evidence" value="ECO:0007669"/>
    <property type="project" value="UniProtKB-KW"/>
</dbReference>
<evidence type="ECO:0000256" key="4">
    <source>
        <dbReference type="PIRSR" id="PIRSR000097-3"/>
    </source>
</evidence>